<dbReference type="GO" id="GO:0032259">
    <property type="term" value="P:methylation"/>
    <property type="evidence" value="ECO:0007669"/>
    <property type="project" value="UniProtKB-KW"/>
</dbReference>
<reference evidence="2 3" key="1">
    <citation type="submission" date="2020-11" db="EMBL/GenBank/DDBJ databases">
        <title>WGS of Herminiimonas contaminans strain Marseille-Q4544 isolated from planarians Schmidtea mediterranea.</title>
        <authorList>
            <person name="Kangale L."/>
        </authorList>
    </citation>
    <scope>NUCLEOTIDE SEQUENCE [LARGE SCALE GENOMIC DNA]</scope>
    <source>
        <strain evidence="2 3">Marseille-Q4544</strain>
    </source>
</reference>
<keyword evidence="2" id="KW-0808">Transferase</keyword>
<dbReference type="SUPFAM" id="SSF53335">
    <property type="entry name" value="S-adenosyl-L-methionine-dependent methyltransferases"/>
    <property type="match status" value="1"/>
</dbReference>
<evidence type="ECO:0000313" key="2">
    <source>
        <dbReference type="EMBL" id="MBF8176992.1"/>
    </source>
</evidence>
<dbReference type="Proteomes" id="UP000657372">
    <property type="component" value="Unassembled WGS sequence"/>
</dbReference>
<evidence type="ECO:0000313" key="3">
    <source>
        <dbReference type="Proteomes" id="UP000657372"/>
    </source>
</evidence>
<feature type="domain" description="Methyltransferase" evidence="1">
    <location>
        <begin position="29"/>
        <end position="103"/>
    </location>
</feature>
<dbReference type="CDD" id="cd02440">
    <property type="entry name" value="AdoMet_MTases"/>
    <property type="match status" value="1"/>
</dbReference>
<accession>A0ABS0EQ71</accession>
<dbReference type="Gene3D" id="3.40.50.150">
    <property type="entry name" value="Vaccinia Virus protein VP39"/>
    <property type="match status" value="1"/>
</dbReference>
<keyword evidence="3" id="KW-1185">Reference proteome</keyword>
<protein>
    <submittedName>
        <fullName evidence="2">Class I SAM-dependent methyltransferase</fullName>
    </submittedName>
</protein>
<dbReference type="GO" id="GO:0008168">
    <property type="term" value="F:methyltransferase activity"/>
    <property type="evidence" value="ECO:0007669"/>
    <property type="project" value="UniProtKB-KW"/>
</dbReference>
<gene>
    <name evidence="2" type="ORF">IXC47_04770</name>
</gene>
<dbReference type="Pfam" id="PF13649">
    <property type="entry name" value="Methyltransf_25"/>
    <property type="match status" value="1"/>
</dbReference>
<organism evidence="2 3">
    <name type="scientific">Herminiimonas contaminans</name>
    <dbReference type="NCBI Taxonomy" id="1111140"/>
    <lineage>
        <taxon>Bacteria</taxon>
        <taxon>Pseudomonadati</taxon>
        <taxon>Pseudomonadota</taxon>
        <taxon>Betaproteobacteria</taxon>
        <taxon>Burkholderiales</taxon>
        <taxon>Oxalobacteraceae</taxon>
        <taxon>Herminiimonas</taxon>
    </lineage>
</organism>
<dbReference type="EMBL" id="JADOEL010000003">
    <property type="protein sequence ID" value="MBF8176992.1"/>
    <property type="molecule type" value="Genomic_DNA"/>
</dbReference>
<dbReference type="InterPro" id="IPR029063">
    <property type="entry name" value="SAM-dependent_MTases_sf"/>
</dbReference>
<proteinExistence type="predicted"/>
<dbReference type="RefSeq" id="WP_195875075.1">
    <property type="nucleotide sequence ID" value="NZ_JADOEL010000003.1"/>
</dbReference>
<dbReference type="InterPro" id="IPR041698">
    <property type="entry name" value="Methyltransf_25"/>
</dbReference>
<comment type="caution">
    <text evidence="2">The sequence shown here is derived from an EMBL/GenBank/DDBJ whole genome shotgun (WGS) entry which is preliminary data.</text>
</comment>
<sequence length="192" mass="20857">MPGTNAHNAMDRASAWVTRFAPLIPAGEVLDLACGAGRHSRLLAQHGHPVLAVDRNEEALALAAGSGIQTMQVDLETAEPAKTWPFVADRFAGIVVTNYLHRPLWGSMVASLADQGVLIYETFALGNEQFGKPSNPDFLLAHGELLEVARLYDLQVVAYEDGYLDEPKPAMVQRICLIKANKGLKATNLRLN</sequence>
<evidence type="ECO:0000259" key="1">
    <source>
        <dbReference type="Pfam" id="PF13649"/>
    </source>
</evidence>
<name>A0ABS0EQ71_9BURK</name>
<keyword evidence="2" id="KW-0489">Methyltransferase</keyword>